<reference evidence="3 4" key="1">
    <citation type="journal article" date="2019" name="Int. J. Syst. Evol. Microbiol.">
        <title>The Global Catalogue of Microorganisms (GCM) 10K type strain sequencing project: providing services to taxonomists for standard genome sequencing and annotation.</title>
        <authorList>
            <consortium name="The Broad Institute Genomics Platform"/>
            <consortium name="The Broad Institute Genome Sequencing Center for Infectious Disease"/>
            <person name="Wu L."/>
            <person name="Ma J."/>
        </authorList>
    </citation>
    <scope>NUCLEOTIDE SEQUENCE [LARGE SCALE GENOMIC DNA]</scope>
    <source>
        <strain evidence="3 4">CGMCC 1.12859</strain>
    </source>
</reference>
<keyword evidence="1" id="KW-0812">Transmembrane</keyword>
<protein>
    <recommendedName>
        <fullName evidence="2">DUF8151 domain-containing protein</fullName>
    </recommendedName>
</protein>
<evidence type="ECO:0000313" key="4">
    <source>
        <dbReference type="Proteomes" id="UP001597139"/>
    </source>
</evidence>
<accession>A0ABD6BLZ4</accession>
<feature type="transmembrane region" description="Helical" evidence="1">
    <location>
        <begin position="47"/>
        <end position="66"/>
    </location>
</feature>
<dbReference type="Proteomes" id="UP001597139">
    <property type="component" value="Unassembled WGS sequence"/>
</dbReference>
<dbReference type="RefSeq" id="WP_267645420.1">
    <property type="nucleotide sequence ID" value="NZ_JANHGR010000001.1"/>
</dbReference>
<comment type="caution">
    <text evidence="3">The sequence shown here is derived from an EMBL/GenBank/DDBJ whole genome shotgun (WGS) entry which is preliminary data.</text>
</comment>
<evidence type="ECO:0000259" key="2">
    <source>
        <dbReference type="Pfam" id="PF26478"/>
    </source>
</evidence>
<feature type="domain" description="DUF8151" evidence="2">
    <location>
        <begin position="1"/>
        <end position="78"/>
    </location>
</feature>
<keyword evidence="1" id="KW-1133">Transmembrane helix</keyword>
<dbReference type="InterPro" id="IPR058464">
    <property type="entry name" value="DUF8151"/>
</dbReference>
<evidence type="ECO:0000313" key="3">
    <source>
        <dbReference type="EMBL" id="MFD1566148.1"/>
    </source>
</evidence>
<feature type="transmembrane region" description="Helical" evidence="1">
    <location>
        <begin position="12"/>
        <end position="32"/>
    </location>
</feature>
<name>A0ABD6BLZ4_9EURY</name>
<dbReference type="AlphaFoldDB" id="A0ABD6BLZ4"/>
<evidence type="ECO:0000256" key="1">
    <source>
        <dbReference type="SAM" id="Phobius"/>
    </source>
</evidence>
<keyword evidence="4" id="KW-1185">Reference proteome</keyword>
<sequence length="80" mass="8212">MASGITELVVEIGTLLAYALLSGVLTYVGVLSEQTALETFTSGPAPLAVWFLVLGGIALYGGIVAVGRDLLAARLLALLH</sequence>
<organism evidence="3 4">
    <name type="scientific">Halolamina litorea</name>
    <dbReference type="NCBI Taxonomy" id="1515593"/>
    <lineage>
        <taxon>Archaea</taxon>
        <taxon>Methanobacteriati</taxon>
        <taxon>Methanobacteriota</taxon>
        <taxon>Stenosarchaea group</taxon>
        <taxon>Halobacteria</taxon>
        <taxon>Halobacteriales</taxon>
        <taxon>Haloferacaceae</taxon>
    </lineage>
</organism>
<dbReference type="EMBL" id="JBHUCZ010000001">
    <property type="protein sequence ID" value="MFD1566148.1"/>
    <property type="molecule type" value="Genomic_DNA"/>
</dbReference>
<dbReference type="Pfam" id="PF26478">
    <property type="entry name" value="DUF8151"/>
    <property type="match status" value="1"/>
</dbReference>
<proteinExistence type="predicted"/>
<gene>
    <name evidence="3" type="ORF">ACFSAU_01450</name>
</gene>
<keyword evidence="1" id="KW-0472">Membrane</keyword>